<dbReference type="GeneTree" id="ENSGT01150000287028"/>
<dbReference type="InterPro" id="IPR020901">
    <property type="entry name" value="Prtase_inh_Kunz-CS"/>
</dbReference>
<organism evidence="4">
    <name type="scientific">Balaenoptera musculus</name>
    <name type="common">Blue whale</name>
    <dbReference type="NCBI Taxonomy" id="9771"/>
    <lineage>
        <taxon>Eukaryota</taxon>
        <taxon>Metazoa</taxon>
        <taxon>Chordata</taxon>
        <taxon>Craniata</taxon>
        <taxon>Vertebrata</taxon>
        <taxon>Euteleostomi</taxon>
        <taxon>Mammalia</taxon>
        <taxon>Eutheria</taxon>
        <taxon>Laurasiatheria</taxon>
        <taxon>Artiodactyla</taxon>
        <taxon>Whippomorpha</taxon>
        <taxon>Cetacea</taxon>
        <taxon>Mysticeti</taxon>
        <taxon>Balaenopteridae</taxon>
        <taxon>Balaenoptera</taxon>
    </lineage>
</organism>
<dbReference type="PANTHER" id="PTHR10083">
    <property type="entry name" value="KUNITZ-TYPE PROTEASE INHIBITOR-RELATED"/>
    <property type="match status" value="1"/>
</dbReference>
<keyword evidence="1" id="KW-1015">Disulfide bond</keyword>
<dbReference type="PROSITE" id="PS50279">
    <property type="entry name" value="BPTI_KUNITZ_2"/>
    <property type="match status" value="1"/>
</dbReference>
<accession>A0A8C0DJZ3</accession>
<dbReference type="FunFam" id="4.10.410.10:FF:000005">
    <property type="entry name" value="Pancreatic trypsin inhibitor"/>
    <property type="match status" value="1"/>
</dbReference>
<evidence type="ECO:0000256" key="1">
    <source>
        <dbReference type="ARBA" id="ARBA00023157"/>
    </source>
</evidence>
<evidence type="ECO:0000259" key="3">
    <source>
        <dbReference type="PROSITE" id="PS50279"/>
    </source>
</evidence>
<dbReference type="AlphaFoldDB" id="A0A8C0DJZ3"/>
<dbReference type="GO" id="GO:0004867">
    <property type="term" value="F:serine-type endopeptidase inhibitor activity"/>
    <property type="evidence" value="ECO:0007669"/>
    <property type="project" value="InterPro"/>
</dbReference>
<dbReference type="InterPro" id="IPR050098">
    <property type="entry name" value="TFPI/VKTCI-like"/>
</dbReference>
<dbReference type="CDD" id="cd22592">
    <property type="entry name" value="Kunitz_BPTI"/>
    <property type="match status" value="1"/>
</dbReference>
<feature type="domain" description="BPTI/Kunitz inhibitor" evidence="3">
    <location>
        <begin position="1"/>
        <end position="51"/>
    </location>
</feature>
<evidence type="ECO:0000313" key="4">
    <source>
        <dbReference type="Ensembl" id="ENSBMSP00010021080.1"/>
    </source>
</evidence>
<dbReference type="Ensembl" id="ENSBMST00010023257.1">
    <property type="protein sequence ID" value="ENSBMSP00010021080.1"/>
    <property type="gene ID" value="ENSBMSG00010015352.1"/>
</dbReference>
<dbReference type="Pfam" id="PF00014">
    <property type="entry name" value="Kunitz_BPTI"/>
    <property type="match status" value="1"/>
</dbReference>
<dbReference type="SUPFAM" id="SSF57362">
    <property type="entry name" value="BPTI-like"/>
    <property type="match status" value="1"/>
</dbReference>
<evidence type="ECO:0000256" key="2">
    <source>
        <dbReference type="SAM" id="MobiDB-lite"/>
    </source>
</evidence>
<dbReference type="SMART" id="SM00131">
    <property type="entry name" value="KU"/>
    <property type="match status" value="1"/>
</dbReference>
<name>A0A8C0DJZ3_BALMU</name>
<dbReference type="PANTHER" id="PTHR10083:SF373">
    <property type="entry name" value="SERINE PEPTIDASE INHIBITOR, KUNITZ TYPE, 2"/>
    <property type="match status" value="1"/>
</dbReference>
<reference evidence="4" key="1">
    <citation type="submission" date="2023-09" db="UniProtKB">
        <authorList>
            <consortium name="Ensembl"/>
        </authorList>
    </citation>
    <scope>IDENTIFICATION</scope>
</reference>
<protein>
    <recommendedName>
        <fullName evidence="3">BPTI/Kunitz inhibitor domain-containing protein</fullName>
    </recommendedName>
</protein>
<dbReference type="GO" id="GO:0005615">
    <property type="term" value="C:extracellular space"/>
    <property type="evidence" value="ECO:0007669"/>
    <property type="project" value="TreeGrafter"/>
</dbReference>
<dbReference type="PROSITE" id="PS00280">
    <property type="entry name" value="BPTI_KUNITZ_1"/>
    <property type="match status" value="1"/>
</dbReference>
<dbReference type="InterPro" id="IPR002223">
    <property type="entry name" value="Kunitz_BPTI"/>
</dbReference>
<dbReference type="InterPro" id="IPR036880">
    <property type="entry name" value="Kunitz_BPTI_sf"/>
</dbReference>
<dbReference type="Gene3D" id="4.10.410.10">
    <property type="entry name" value="Pancreatic trypsin inhibitor Kunitz domain"/>
    <property type="match status" value="1"/>
</dbReference>
<feature type="region of interest" description="Disordered" evidence="2">
    <location>
        <begin position="58"/>
        <end position="92"/>
    </location>
</feature>
<sequence>QRIPPYTGHCMAIFIRYFYNANSGLCETFEYGGCGGMPNNFLTSEDCMRTCGGAIRPWSKTGAGQGGRGRAGEREGAQGAPHHSHLHSVFPPRCHPGEVAAVSCETTH</sequence>
<dbReference type="PRINTS" id="PR00759">
    <property type="entry name" value="BASICPTASE"/>
</dbReference>
<proteinExistence type="predicted"/>